<reference evidence="1" key="1">
    <citation type="journal article" date="2021" name="Proc. Natl. Acad. Sci. U.S.A.">
        <title>A Catalog of Tens of Thousands of Viruses from Human Metagenomes Reveals Hidden Associations with Chronic Diseases.</title>
        <authorList>
            <person name="Tisza M.J."/>
            <person name="Buck C.B."/>
        </authorList>
    </citation>
    <scope>NUCLEOTIDE SEQUENCE</scope>
    <source>
        <strain evidence="1">CtM5A27</strain>
    </source>
</reference>
<name>A0A8S5PGZ0_9CAUD</name>
<dbReference type="EMBL" id="BK015415">
    <property type="protein sequence ID" value="DAE05723.1"/>
    <property type="molecule type" value="Genomic_DNA"/>
</dbReference>
<sequence length="76" mass="8362">MITIINKYTGEVITKYSGALVSESDVDSFIANAKGSGTFRGRWNAIVEVFVPLKGLNATQCLLKSQYAVKECMKKK</sequence>
<organism evidence="1">
    <name type="scientific">Siphoviridae sp. ctM5A27</name>
    <dbReference type="NCBI Taxonomy" id="2825459"/>
    <lineage>
        <taxon>Viruses</taxon>
        <taxon>Duplodnaviria</taxon>
        <taxon>Heunggongvirae</taxon>
        <taxon>Uroviricota</taxon>
        <taxon>Caudoviricetes</taxon>
    </lineage>
</organism>
<accession>A0A8S5PGZ0</accession>
<protein>
    <submittedName>
        <fullName evidence="1">Uncharacterized protein</fullName>
    </submittedName>
</protein>
<evidence type="ECO:0000313" key="1">
    <source>
        <dbReference type="EMBL" id="DAE05723.1"/>
    </source>
</evidence>
<proteinExistence type="predicted"/>